<evidence type="ECO:0000259" key="1">
    <source>
        <dbReference type="PROSITE" id="PS51186"/>
    </source>
</evidence>
<evidence type="ECO:0000313" key="5">
    <source>
        <dbReference type="Proteomes" id="UP000215545"/>
    </source>
</evidence>
<dbReference type="PANTHER" id="PTHR43415">
    <property type="entry name" value="SPERMIDINE N(1)-ACETYLTRANSFERASE"/>
    <property type="match status" value="1"/>
</dbReference>
<evidence type="ECO:0000313" key="2">
    <source>
        <dbReference type="EMBL" id="OXS77539.1"/>
    </source>
</evidence>
<dbReference type="Gene3D" id="3.40.630.30">
    <property type="match status" value="1"/>
</dbReference>
<dbReference type="EMBL" id="FTLX01000005">
    <property type="protein sequence ID" value="SIR10347.1"/>
    <property type="molecule type" value="Genomic_DNA"/>
</dbReference>
<reference evidence="5" key="2">
    <citation type="submission" date="2017-03" db="EMBL/GenBank/DDBJ databases">
        <title>Bacillus sp. V-88(T) DSM27956, whole genome shotgun sequencing project.</title>
        <authorList>
            <person name="Dastager S.G."/>
            <person name="Neurgaonkar P.S."/>
            <person name="Dharne M.S."/>
        </authorList>
    </citation>
    <scope>NUCLEOTIDE SEQUENCE [LARGE SCALE GENOMIC DNA]</scope>
    <source>
        <strain evidence="5">DSM 25145</strain>
    </source>
</reference>
<keyword evidence="5" id="KW-1185">Reference proteome</keyword>
<dbReference type="InterPro" id="IPR016181">
    <property type="entry name" value="Acyl_CoA_acyltransferase"/>
</dbReference>
<organism evidence="3 4">
    <name type="scientific">Domibacillus enclensis</name>
    <dbReference type="NCBI Taxonomy" id="1017273"/>
    <lineage>
        <taxon>Bacteria</taxon>
        <taxon>Bacillati</taxon>
        <taxon>Bacillota</taxon>
        <taxon>Bacilli</taxon>
        <taxon>Bacillales</taxon>
        <taxon>Bacillaceae</taxon>
        <taxon>Domibacillus</taxon>
    </lineage>
</organism>
<reference evidence="2" key="3">
    <citation type="submission" date="2017-03" db="EMBL/GenBank/DDBJ databases">
        <authorList>
            <person name="Dastager S.G."/>
            <person name="Neurgaonkar P.S."/>
            <person name="Dharne M.S."/>
        </authorList>
    </citation>
    <scope>NUCLEOTIDE SEQUENCE</scope>
    <source>
        <strain evidence="2">DSM 25145</strain>
    </source>
</reference>
<keyword evidence="3" id="KW-0808">Transferase</keyword>
<dbReference type="OrthoDB" id="9795206at2"/>
<reference evidence="3 4" key="1">
    <citation type="submission" date="2017-01" db="EMBL/GenBank/DDBJ databases">
        <authorList>
            <person name="Mah S.A."/>
            <person name="Swanson W.J."/>
            <person name="Moy G.W."/>
            <person name="Vacquier V.D."/>
        </authorList>
    </citation>
    <scope>NUCLEOTIDE SEQUENCE [LARGE SCALE GENOMIC DNA]</scope>
    <source>
        <strain evidence="3 4">NIO-1016</strain>
    </source>
</reference>
<dbReference type="InterPro" id="IPR000182">
    <property type="entry name" value="GNAT_dom"/>
</dbReference>
<accession>A0A1N6Y705</accession>
<evidence type="ECO:0000313" key="3">
    <source>
        <dbReference type="EMBL" id="SIR10347.1"/>
    </source>
</evidence>
<dbReference type="SUPFAM" id="SSF55729">
    <property type="entry name" value="Acyl-CoA N-acyltransferases (Nat)"/>
    <property type="match status" value="1"/>
</dbReference>
<gene>
    <name evidence="2" type="ORF">B1B05_11935</name>
    <name evidence="3" type="ORF">SAMN05443094_105175</name>
</gene>
<name>A0A1N6Y705_9BACI</name>
<dbReference type="Pfam" id="PF00583">
    <property type="entry name" value="Acetyltransf_1"/>
    <property type="match status" value="1"/>
</dbReference>
<dbReference type="PANTHER" id="PTHR43415:SF5">
    <property type="entry name" value="ACETYLTRANSFERASE"/>
    <property type="match status" value="1"/>
</dbReference>
<feature type="domain" description="N-acetyltransferase" evidence="1">
    <location>
        <begin position="2"/>
        <end position="165"/>
    </location>
</feature>
<evidence type="ECO:0000313" key="4">
    <source>
        <dbReference type="Proteomes" id="UP000186385"/>
    </source>
</evidence>
<dbReference type="STRING" id="1017273.SAMN05443094_105175"/>
<dbReference type="Proteomes" id="UP000215545">
    <property type="component" value="Unassembled WGS sequence"/>
</dbReference>
<protein>
    <submittedName>
        <fullName evidence="2">GNAT family N-acetyltransferase</fullName>
    </submittedName>
    <submittedName>
        <fullName evidence="3">Protein N-acetyltransferase, RimJ/RimL family</fullName>
    </submittedName>
</protein>
<dbReference type="RefSeq" id="WP_045851945.1">
    <property type="nucleotide sequence ID" value="NZ_FTLX01000005.1"/>
</dbReference>
<proteinExistence type="predicted"/>
<dbReference type="Proteomes" id="UP000186385">
    <property type="component" value="Unassembled WGS sequence"/>
</dbReference>
<dbReference type="EMBL" id="MWSK01000005">
    <property type="protein sequence ID" value="OXS77539.1"/>
    <property type="molecule type" value="Genomic_DNA"/>
</dbReference>
<dbReference type="AlphaFoldDB" id="A0A1N6Y705"/>
<dbReference type="GO" id="GO:0016747">
    <property type="term" value="F:acyltransferase activity, transferring groups other than amino-acyl groups"/>
    <property type="evidence" value="ECO:0007669"/>
    <property type="project" value="InterPro"/>
</dbReference>
<dbReference type="PROSITE" id="PS51186">
    <property type="entry name" value="GNAT"/>
    <property type="match status" value="1"/>
</dbReference>
<sequence length="180" mass="20934">MIRLNYFTRDDFSQLLDWVPTESFMIQWAGTGFTFPLHIHQLERYLKEANQPASDTFIYKAVEEATDKTIGHASLKIDRRNESGRIRNVLIGDESMRGKGAGLHLIQALTNEAFGTFKLHRVSLGVFDFNEAAIACYEKAGFQKEGCLRDARKCRNEYWSLWEMSLLENEWKERMGDRMK</sequence>